<name>A0A0M7BEL3_9RHOB</name>
<keyword evidence="1" id="KW-0472">Membrane</keyword>
<organism evidence="2 3">
    <name type="scientific">Jannaschia seosinensis</name>
    <dbReference type="NCBI Taxonomy" id="313367"/>
    <lineage>
        <taxon>Bacteria</taxon>
        <taxon>Pseudomonadati</taxon>
        <taxon>Pseudomonadota</taxon>
        <taxon>Alphaproteobacteria</taxon>
        <taxon>Rhodobacterales</taxon>
        <taxon>Roseobacteraceae</taxon>
        <taxon>Jannaschia</taxon>
    </lineage>
</organism>
<dbReference type="AlphaFoldDB" id="A0A0M7BEL3"/>
<gene>
    <name evidence="2" type="ORF">JSE7799_02474</name>
</gene>
<keyword evidence="3" id="KW-1185">Reference proteome</keyword>
<evidence type="ECO:0000313" key="3">
    <source>
        <dbReference type="Proteomes" id="UP000049455"/>
    </source>
</evidence>
<feature type="transmembrane region" description="Helical" evidence="1">
    <location>
        <begin position="74"/>
        <end position="92"/>
    </location>
</feature>
<evidence type="ECO:0000256" key="1">
    <source>
        <dbReference type="SAM" id="Phobius"/>
    </source>
</evidence>
<dbReference type="RefSeq" id="WP_055663896.1">
    <property type="nucleotide sequence ID" value="NZ_CYPR01000162.1"/>
</dbReference>
<reference evidence="2 3" key="1">
    <citation type="submission" date="2015-09" db="EMBL/GenBank/DDBJ databases">
        <authorList>
            <person name="Jackson K.R."/>
            <person name="Lunt B.L."/>
            <person name="Fisher J.N.B."/>
            <person name="Gardner A.V."/>
            <person name="Bailey M.E."/>
            <person name="Deus L.M."/>
            <person name="Earl A.S."/>
            <person name="Gibby P.D."/>
            <person name="Hartmann K.A."/>
            <person name="Liu J.E."/>
            <person name="Manci A.M."/>
            <person name="Nielsen D.A."/>
            <person name="Solomon M.B."/>
            <person name="Breakwell D.P."/>
            <person name="Burnett S.H."/>
            <person name="Grose J.H."/>
        </authorList>
    </citation>
    <scope>NUCLEOTIDE SEQUENCE [LARGE SCALE GENOMIC DNA]</scope>
    <source>
        <strain evidence="2 3">CECT 7799</strain>
    </source>
</reference>
<protein>
    <submittedName>
        <fullName evidence="2">Uncharacterized protein</fullName>
    </submittedName>
</protein>
<keyword evidence="1" id="KW-1133">Transmembrane helix</keyword>
<feature type="transmembrane region" description="Helical" evidence="1">
    <location>
        <begin position="48"/>
        <end position="67"/>
    </location>
</feature>
<keyword evidence="1" id="KW-0812">Transmembrane</keyword>
<dbReference type="OrthoDB" id="6401329at2"/>
<sequence>MFFRPPSSAQPSERLADWLGRHEQRLKWAALMLGIGSTVSIVQNWHPWPMILGLPFCLIWMFCAWLHGERQLKYINVLFTALYVYGLTRWAVVGA</sequence>
<dbReference type="Proteomes" id="UP000049455">
    <property type="component" value="Unassembled WGS sequence"/>
</dbReference>
<dbReference type="EMBL" id="CYPR01000162">
    <property type="protein sequence ID" value="CUH39746.1"/>
    <property type="molecule type" value="Genomic_DNA"/>
</dbReference>
<proteinExistence type="predicted"/>
<evidence type="ECO:0000313" key="2">
    <source>
        <dbReference type="EMBL" id="CUH39746.1"/>
    </source>
</evidence>
<accession>A0A0M7BEL3</accession>